<keyword evidence="9" id="KW-0472">Membrane</keyword>
<feature type="domain" description="Cadherin" evidence="13">
    <location>
        <begin position="481"/>
        <end position="592"/>
    </location>
</feature>
<reference evidence="14" key="1">
    <citation type="journal article" date="2023" name="IScience">
        <title>Live-bearing cockroach genome reveals convergent evolutionary mechanisms linked to viviparity in insects and beyond.</title>
        <authorList>
            <person name="Fouks B."/>
            <person name="Harrison M.C."/>
            <person name="Mikhailova A.A."/>
            <person name="Marchal E."/>
            <person name="English S."/>
            <person name="Carruthers M."/>
            <person name="Jennings E.C."/>
            <person name="Chiamaka E.L."/>
            <person name="Frigard R.A."/>
            <person name="Pippel M."/>
            <person name="Attardo G.M."/>
            <person name="Benoit J.B."/>
            <person name="Bornberg-Bauer E."/>
            <person name="Tobe S.S."/>
        </authorList>
    </citation>
    <scope>NUCLEOTIDE SEQUENCE</scope>
    <source>
        <strain evidence="14">Stay&amp;Tobe</strain>
    </source>
</reference>
<protein>
    <recommendedName>
        <fullName evidence="13">Cadherin domain-containing protein</fullName>
    </recommendedName>
</protein>
<dbReference type="PROSITE" id="PS00232">
    <property type="entry name" value="CADHERIN_1"/>
    <property type="match status" value="3"/>
</dbReference>
<reference evidence="14" key="2">
    <citation type="submission" date="2023-05" db="EMBL/GenBank/DDBJ databases">
        <authorList>
            <person name="Fouks B."/>
        </authorList>
    </citation>
    <scope>NUCLEOTIDE SEQUENCE</scope>
    <source>
        <strain evidence="14">Stay&amp;Tobe</strain>
        <tissue evidence="14">Testes</tissue>
    </source>
</reference>
<dbReference type="InterPro" id="IPR015919">
    <property type="entry name" value="Cadherin-like_sf"/>
</dbReference>
<proteinExistence type="predicted"/>
<keyword evidence="10" id="KW-1015">Disulfide bond</keyword>
<evidence type="ECO:0000256" key="6">
    <source>
        <dbReference type="ARBA" id="ARBA00022837"/>
    </source>
</evidence>
<gene>
    <name evidence="14" type="ORF">L9F63_003808</name>
</gene>
<keyword evidence="15" id="KW-1185">Reference proteome</keyword>
<dbReference type="SMART" id="SM00112">
    <property type="entry name" value="CA"/>
    <property type="match status" value="8"/>
</dbReference>
<dbReference type="GO" id="GO:0008104">
    <property type="term" value="P:intracellular protein localization"/>
    <property type="evidence" value="ECO:0007669"/>
    <property type="project" value="UniProtKB-ARBA"/>
</dbReference>
<evidence type="ECO:0000256" key="12">
    <source>
        <dbReference type="PROSITE-ProRule" id="PRU00043"/>
    </source>
</evidence>
<evidence type="ECO:0000256" key="8">
    <source>
        <dbReference type="ARBA" id="ARBA00022989"/>
    </source>
</evidence>
<feature type="domain" description="Cadherin" evidence="13">
    <location>
        <begin position="294"/>
        <end position="375"/>
    </location>
</feature>
<feature type="domain" description="Cadherin" evidence="13">
    <location>
        <begin position="64"/>
        <end position="161"/>
    </location>
</feature>
<evidence type="ECO:0000256" key="5">
    <source>
        <dbReference type="ARBA" id="ARBA00022737"/>
    </source>
</evidence>
<dbReference type="GO" id="GO:0005509">
    <property type="term" value="F:calcium ion binding"/>
    <property type="evidence" value="ECO:0007669"/>
    <property type="project" value="UniProtKB-UniRule"/>
</dbReference>
<feature type="domain" description="Cadherin" evidence="13">
    <location>
        <begin position="593"/>
        <end position="694"/>
    </location>
</feature>
<keyword evidence="5" id="KW-0677">Repeat</keyword>
<dbReference type="GO" id="GO:0001736">
    <property type="term" value="P:establishment of planar polarity"/>
    <property type="evidence" value="ECO:0007669"/>
    <property type="project" value="UniProtKB-ARBA"/>
</dbReference>
<keyword evidence="7" id="KW-0130">Cell adhesion</keyword>
<dbReference type="GO" id="GO:0007163">
    <property type="term" value="P:establishment or maintenance of cell polarity"/>
    <property type="evidence" value="ECO:0007669"/>
    <property type="project" value="UniProtKB-ARBA"/>
</dbReference>
<feature type="domain" description="Cadherin" evidence="13">
    <location>
        <begin position="6"/>
        <end position="63"/>
    </location>
</feature>
<dbReference type="FunFam" id="2.60.40.60:FF:000051">
    <property type="entry name" value="FAT atypical cadherin 1"/>
    <property type="match status" value="1"/>
</dbReference>
<comment type="caution">
    <text evidence="14">The sequence shown here is derived from an EMBL/GenBank/DDBJ whole genome shotgun (WGS) entry which is preliminary data.</text>
</comment>
<dbReference type="SUPFAM" id="SSF49313">
    <property type="entry name" value="Cadherin-like"/>
    <property type="match status" value="9"/>
</dbReference>
<dbReference type="Proteomes" id="UP001233999">
    <property type="component" value="Unassembled WGS sequence"/>
</dbReference>
<feature type="non-terminal residue" evidence="14">
    <location>
        <position position="860"/>
    </location>
</feature>
<evidence type="ECO:0000256" key="10">
    <source>
        <dbReference type="ARBA" id="ARBA00023157"/>
    </source>
</evidence>
<keyword evidence="2" id="KW-0245">EGF-like domain</keyword>
<evidence type="ECO:0000313" key="14">
    <source>
        <dbReference type="EMBL" id="KAJ9581853.1"/>
    </source>
</evidence>
<dbReference type="FunFam" id="2.60.40.60:FF:000061">
    <property type="entry name" value="FAT atypical cadherin 3"/>
    <property type="match status" value="1"/>
</dbReference>
<dbReference type="Gene3D" id="2.60.40.60">
    <property type="entry name" value="Cadherins"/>
    <property type="match status" value="9"/>
</dbReference>
<organism evidence="14 15">
    <name type="scientific">Diploptera punctata</name>
    <name type="common">Pacific beetle cockroach</name>
    <dbReference type="NCBI Taxonomy" id="6984"/>
    <lineage>
        <taxon>Eukaryota</taxon>
        <taxon>Metazoa</taxon>
        <taxon>Ecdysozoa</taxon>
        <taxon>Arthropoda</taxon>
        <taxon>Hexapoda</taxon>
        <taxon>Insecta</taxon>
        <taxon>Pterygota</taxon>
        <taxon>Neoptera</taxon>
        <taxon>Polyneoptera</taxon>
        <taxon>Dictyoptera</taxon>
        <taxon>Blattodea</taxon>
        <taxon>Blaberoidea</taxon>
        <taxon>Blaberidae</taxon>
        <taxon>Diplopterinae</taxon>
        <taxon>Diploptera</taxon>
    </lineage>
</organism>
<dbReference type="PROSITE" id="PS50268">
    <property type="entry name" value="CADHERIN_2"/>
    <property type="match status" value="9"/>
</dbReference>
<comment type="subcellular location">
    <subcellularLocation>
        <location evidence="1">Cell membrane</location>
        <topology evidence="1">Single-pass type I membrane protein</topology>
    </subcellularLocation>
</comment>
<evidence type="ECO:0000313" key="15">
    <source>
        <dbReference type="Proteomes" id="UP001233999"/>
    </source>
</evidence>
<evidence type="ECO:0000256" key="7">
    <source>
        <dbReference type="ARBA" id="ARBA00022889"/>
    </source>
</evidence>
<sequence length="860" mass="95476">NVGNVFSIDPEIGTIHVARELDYSVMSEYTLMVKAIDGGSPPLFSTIHVHIMVTMADNAPPRFSKQEHAAEIYENQPIGTYVKHLEARSTSSLFFEIMDGNKDDMFFINPSTGVIITKRQLDYELNKFYNLTVEATNMAGAKALCNVIVHVLDRNDNAPRFTQPLYTGSVSEAAAIGSLVLTNTTAPLVITARDQDSELNALLSYDIIETLPRKFFHIDSSTGAIRTVMTLDHEQISEFHFHVKVSDLGKPRLSSETVAKVEISVTDVNDCTPRFLHSVYNTTLLLPTYKHVAVLQVNATDPDSSVGTTLRYDIIDGNAGNAFAIDASTGVITVVDPNNIKPFPKLQLRVSDGKFSSVAKVNIRVEKSENSGLNFQKSVYMGTILENSTKVMTVAVVNVLGSALNEHVIFTILNPTDMFEIGSTSGAIRTTGQRFDREVKDKYELIVEARSNDARGERPRVAHVMVNVTILDINDNCPMFVNLPYYAVVSVDAQKGDMITKVHAVDMDKGENGEVRYELIKGHGELFKVCRKTGEITLKQNLEGHNREYELIIAAYDGGKYSTNNNNKITLIPCSTEVSVHVKVIDKSMPVFDKQFYTDSVLENIELHSPLSVSIQAESPLGRKLIYSIVKGNDFEEFALDFNTGVIYVVDELDYEQKQQYELTIRATDGVFPVYAEVLVSILVQDVNDCPPEFTQDAYNISVSEAAPFGTSVLKVISRDNDTGINQKVRYEIQTDSTNSSDYFHVDPEDGSIYLKRSLDHELHDSHHFTVVAIDGGVPSLSSTAHVWVTVLDMNDNPPKFEQPSYTCFLSEHAQRGQFVTVVTASDPDYVDHERLAYTIVGGNEQQTFSIDPTTAWAPC</sequence>
<dbReference type="GO" id="GO:0048589">
    <property type="term" value="P:developmental growth"/>
    <property type="evidence" value="ECO:0007669"/>
    <property type="project" value="UniProtKB-ARBA"/>
</dbReference>
<evidence type="ECO:0000256" key="3">
    <source>
        <dbReference type="ARBA" id="ARBA00022692"/>
    </source>
</evidence>
<dbReference type="FunFam" id="2.60.40.60:FF:000059">
    <property type="entry name" value="FAT atypical cadherin 3"/>
    <property type="match status" value="1"/>
</dbReference>
<keyword evidence="3" id="KW-0812">Transmembrane</keyword>
<name>A0AAD7ZJR8_DIPPU</name>
<dbReference type="GO" id="GO:0005886">
    <property type="term" value="C:plasma membrane"/>
    <property type="evidence" value="ECO:0007669"/>
    <property type="project" value="UniProtKB-SubCell"/>
</dbReference>
<evidence type="ECO:0000256" key="4">
    <source>
        <dbReference type="ARBA" id="ARBA00022729"/>
    </source>
</evidence>
<feature type="domain" description="Cadherin" evidence="13">
    <location>
        <begin position="695"/>
        <end position="801"/>
    </location>
</feature>
<dbReference type="FunFam" id="2.60.40.60:FF:000021">
    <property type="entry name" value="FAT atypical cadherin 1"/>
    <property type="match status" value="1"/>
</dbReference>
<dbReference type="AlphaFoldDB" id="A0AAD7ZJR8"/>
<dbReference type="GO" id="GO:0030855">
    <property type="term" value="P:epithelial cell differentiation"/>
    <property type="evidence" value="ECO:0007669"/>
    <property type="project" value="UniProtKB-ARBA"/>
</dbReference>
<dbReference type="PANTHER" id="PTHR24026:SF125">
    <property type="entry name" value="FAT-LIKE CADHERIN-RELATED TUMOR SUPPRESSOR HOMOLOG"/>
    <property type="match status" value="1"/>
</dbReference>
<keyword evidence="8" id="KW-1133">Transmembrane helix</keyword>
<dbReference type="PANTHER" id="PTHR24026">
    <property type="entry name" value="FAT ATYPICAL CADHERIN-RELATED"/>
    <property type="match status" value="1"/>
</dbReference>
<dbReference type="GO" id="GO:0007424">
    <property type="term" value="P:open tracheal system development"/>
    <property type="evidence" value="ECO:0007669"/>
    <property type="project" value="UniProtKB-ARBA"/>
</dbReference>
<dbReference type="EMBL" id="JASPKZ010007840">
    <property type="protein sequence ID" value="KAJ9581853.1"/>
    <property type="molecule type" value="Genomic_DNA"/>
</dbReference>
<keyword evidence="4" id="KW-0732">Signal</keyword>
<keyword evidence="11" id="KW-0325">Glycoprotein</keyword>
<feature type="non-terminal residue" evidence="14">
    <location>
        <position position="1"/>
    </location>
</feature>
<evidence type="ECO:0000256" key="11">
    <source>
        <dbReference type="ARBA" id="ARBA00023180"/>
    </source>
</evidence>
<dbReference type="FunFam" id="2.60.40.60:FF:000397">
    <property type="entry name" value="Fat-like cadherin-related tumor suppressor homolog"/>
    <property type="match status" value="1"/>
</dbReference>
<evidence type="ECO:0000256" key="2">
    <source>
        <dbReference type="ARBA" id="ARBA00022536"/>
    </source>
</evidence>
<dbReference type="FunFam" id="2.60.40.60:FF:000032">
    <property type="entry name" value="FAT atypical cadherin 1"/>
    <property type="match status" value="1"/>
</dbReference>
<keyword evidence="6 12" id="KW-0106">Calcium</keyword>
<accession>A0AAD7ZJR8</accession>
<dbReference type="Pfam" id="PF00028">
    <property type="entry name" value="Cadherin"/>
    <property type="match status" value="9"/>
</dbReference>
<evidence type="ECO:0000256" key="9">
    <source>
        <dbReference type="ARBA" id="ARBA00023136"/>
    </source>
</evidence>
<evidence type="ECO:0000259" key="13">
    <source>
        <dbReference type="PROSITE" id="PS50268"/>
    </source>
</evidence>
<feature type="domain" description="Cadherin" evidence="13">
    <location>
        <begin position="802"/>
        <end position="855"/>
    </location>
</feature>
<feature type="domain" description="Cadherin" evidence="13">
    <location>
        <begin position="376"/>
        <end position="480"/>
    </location>
</feature>
<dbReference type="PRINTS" id="PR00205">
    <property type="entry name" value="CADHERIN"/>
</dbReference>
<dbReference type="InterPro" id="IPR002126">
    <property type="entry name" value="Cadherin-like_dom"/>
</dbReference>
<dbReference type="FunFam" id="2.60.40.60:FF:000026">
    <property type="entry name" value="FAT atypical cadherin 1"/>
    <property type="match status" value="1"/>
</dbReference>
<feature type="domain" description="Cadherin" evidence="13">
    <location>
        <begin position="162"/>
        <end position="275"/>
    </location>
</feature>
<evidence type="ECO:0000256" key="1">
    <source>
        <dbReference type="ARBA" id="ARBA00004251"/>
    </source>
</evidence>
<dbReference type="CDD" id="cd11304">
    <property type="entry name" value="Cadherin_repeat"/>
    <property type="match status" value="9"/>
</dbReference>
<dbReference type="InterPro" id="IPR020894">
    <property type="entry name" value="Cadherin_CS"/>
</dbReference>
<dbReference type="GO" id="GO:0007156">
    <property type="term" value="P:homophilic cell adhesion via plasma membrane adhesion molecules"/>
    <property type="evidence" value="ECO:0007669"/>
    <property type="project" value="InterPro"/>
</dbReference>